<gene>
    <name evidence="4" type="ORF">PPACK8108_LOCUS12980</name>
    <name evidence="3" type="ORF">PPACK8108_LOCUS4973</name>
</gene>
<reference evidence="3" key="1">
    <citation type="submission" date="2022-06" db="EMBL/GenBank/DDBJ databases">
        <authorList>
            <consortium name="SYNGENTA / RWTH Aachen University"/>
        </authorList>
    </citation>
    <scope>NUCLEOTIDE SEQUENCE</scope>
</reference>
<evidence type="ECO:0000313" key="3">
    <source>
        <dbReference type="EMBL" id="CAH7670258.1"/>
    </source>
</evidence>
<keyword evidence="2" id="KW-1133">Transmembrane helix</keyword>
<accession>A0AAV0ARL1</accession>
<dbReference type="EMBL" id="CALTRL010000960">
    <property type="protein sequence ID" value="CAH7670258.1"/>
    <property type="molecule type" value="Genomic_DNA"/>
</dbReference>
<dbReference type="AlphaFoldDB" id="A0AAV0ARL1"/>
<comment type="caution">
    <text evidence="3">The sequence shown here is derived from an EMBL/GenBank/DDBJ whole genome shotgun (WGS) entry which is preliminary data.</text>
</comment>
<sequence>MNQPQLLRRGGASAGDPDRTIPGSASDVEYKPFPPQSTYSGPKVGGTMGGFIAVVIGSFVGLCIFAGLGWFGWRWYRDQSLVRGNLLNSSLLDRTSMFKGRDHSWQRMDDEDDFRSDLGDGDDAFELNDKMSSCEYLKQILNKYNSIS</sequence>
<name>A0AAV0ARL1_PHAPC</name>
<keyword evidence="5" id="KW-1185">Reference proteome</keyword>
<organism evidence="3 5">
    <name type="scientific">Phakopsora pachyrhizi</name>
    <name type="common">Asian soybean rust disease fungus</name>
    <dbReference type="NCBI Taxonomy" id="170000"/>
    <lineage>
        <taxon>Eukaryota</taxon>
        <taxon>Fungi</taxon>
        <taxon>Dikarya</taxon>
        <taxon>Basidiomycota</taxon>
        <taxon>Pucciniomycotina</taxon>
        <taxon>Pucciniomycetes</taxon>
        <taxon>Pucciniales</taxon>
        <taxon>Phakopsoraceae</taxon>
        <taxon>Phakopsora</taxon>
    </lineage>
</organism>
<keyword evidence="2" id="KW-0472">Membrane</keyword>
<evidence type="ECO:0000256" key="1">
    <source>
        <dbReference type="SAM" id="MobiDB-lite"/>
    </source>
</evidence>
<evidence type="ECO:0000256" key="2">
    <source>
        <dbReference type="SAM" id="Phobius"/>
    </source>
</evidence>
<feature type="region of interest" description="Disordered" evidence="1">
    <location>
        <begin position="1"/>
        <end position="34"/>
    </location>
</feature>
<dbReference type="EMBL" id="CALTRL010003188">
    <property type="protein sequence ID" value="CAH7678452.1"/>
    <property type="molecule type" value="Genomic_DNA"/>
</dbReference>
<protein>
    <submittedName>
        <fullName evidence="3">Expressed protein</fullName>
    </submittedName>
</protein>
<dbReference type="Proteomes" id="UP001153365">
    <property type="component" value="Unassembled WGS sequence"/>
</dbReference>
<feature type="transmembrane region" description="Helical" evidence="2">
    <location>
        <begin position="51"/>
        <end position="73"/>
    </location>
</feature>
<proteinExistence type="predicted"/>
<keyword evidence="2" id="KW-0812">Transmembrane</keyword>
<evidence type="ECO:0000313" key="5">
    <source>
        <dbReference type="Proteomes" id="UP001153365"/>
    </source>
</evidence>
<evidence type="ECO:0000313" key="4">
    <source>
        <dbReference type="EMBL" id="CAH7678452.1"/>
    </source>
</evidence>